<reference evidence="1 2" key="1">
    <citation type="submission" date="2019-10" db="EMBL/GenBank/DDBJ databases">
        <title>Deinococcus sp. isolated from soil.</title>
        <authorList>
            <person name="Li Y."/>
            <person name="Wang J."/>
        </authorList>
    </citation>
    <scope>NUCLEOTIDE SEQUENCE [LARGE SCALE GENOMIC DNA]</scope>
    <source>
        <strain evidence="1 2">SDU3-2</strain>
    </source>
</reference>
<organism evidence="1 2">
    <name type="scientific">Deinococcus terrestris</name>
    <dbReference type="NCBI Taxonomy" id="2651870"/>
    <lineage>
        <taxon>Bacteria</taxon>
        <taxon>Thermotogati</taxon>
        <taxon>Deinococcota</taxon>
        <taxon>Deinococci</taxon>
        <taxon>Deinococcales</taxon>
        <taxon>Deinococcaceae</taxon>
        <taxon>Deinococcus</taxon>
    </lineage>
</organism>
<keyword evidence="2" id="KW-1185">Reference proteome</keyword>
<evidence type="ECO:0000313" key="2">
    <source>
        <dbReference type="Proteomes" id="UP000484842"/>
    </source>
</evidence>
<comment type="caution">
    <text evidence="1">The sequence shown here is derived from an EMBL/GenBank/DDBJ whole genome shotgun (WGS) entry which is preliminary data.</text>
</comment>
<dbReference type="EMBL" id="WBSL01000020">
    <property type="protein sequence ID" value="MPY68289.1"/>
    <property type="molecule type" value="Genomic_DNA"/>
</dbReference>
<name>A0A7X1TT95_9DEIO</name>
<dbReference type="Proteomes" id="UP000484842">
    <property type="component" value="Unassembled WGS sequence"/>
</dbReference>
<accession>A0A7X1TT95</accession>
<gene>
    <name evidence="1" type="ORF">F8S09_16660</name>
</gene>
<sequence length="73" mass="7869">MTHTVTAFPCPNDQTPMLEAVLRQSRLLVQMKEDAGFFNAAGSVLHLRTCPQCGLTQFYAVPTLTGRQGSSAG</sequence>
<dbReference type="AlphaFoldDB" id="A0A7X1TT95"/>
<proteinExistence type="predicted"/>
<dbReference type="RefSeq" id="WP_152872585.1">
    <property type="nucleotide sequence ID" value="NZ_WBSL01000020.1"/>
</dbReference>
<evidence type="ECO:0000313" key="1">
    <source>
        <dbReference type="EMBL" id="MPY68289.1"/>
    </source>
</evidence>
<protein>
    <submittedName>
        <fullName evidence="1">Uncharacterized protein</fullName>
    </submittedName>
</protein>